<organism evidence="1 2">
    <name type="scientific">Diphasiastrum complanatum</name>
    <name type="common">Issler's clubmoss</name>
    <name type="synonym">Lycopodium complanatum</name>
    <dbReference type="NCBI Taxonomy" id="34168"/>
    <lineage>
        <taxon>Eukaryota</taxon>
        <taxon>Viridiplantae</taxon>
        <taxon>Streptophyta</taxon>
        <taxon>Embryophyta</taxon>
        <taxon>Tracheophyta</taxon>
        <taxon>Lycopodiopsida</taxon>
        <taxon>Lycopodiales</taxon>
        <taxon>Lycopodiaceae</taxon>
        <taxon>Lycopodioideae</taxon>
        <taxon>Diphasiastrum</taxon>
    </lineage>
</organism>
<evidence type="ECO:0000313" key="2">
    <source>
        <dbReference type="Proteomes" id="UP001162992"/>
    </source>
</evidence>
<name>A0ACC2BZV7_DIPCM</name>
<keyword evidence="2" id="KW-1185">Reference proteome</keyword>
<comment type="caution">
    <text evidence="1">The sequence shown here is derived from an EMBL/GenBank/DDBJ whole genome shotgun (WGS) entry which is preliminary data.</text>
</comment>
<dbReference type="EMBL" id="CM055103">
    <property type="protein sequence ID" value="KAJ7535309.1"/>
    <property type="molecule type" value="Genomic_DNA"/>
</dbReference>
<accession>A0ACC2BZV7</accession>
<reference evidence="2" key="1">
    <citation type="journal article" date="2024" name="Proc. Natl. Acad. Sci. U.S.A.">
        <title>Extraordinary preservation of gene collinearity over three hundred million years revealed in homosporous lycophytes.</title>
        <authorList>
            <person name="Li C."/>
            <person name="Wickell D."/>
            <person name="Kuo L.Y."/>
            <person name="Chen X."/>
            <person name="Nie B."/>
            <person name="Liao X."/>
            <person name="Peng D."/>
            <person name="Ji J."/>
            <person name="Jenkins J."/>
            <person name="Williams M."/>
            <person name="Shu S."/>
            <person name="Plott C."/>
            <person name="Barry K."/>
            <person name="Rajasekar S."/>
            <person name="Grimwood J."/>
            <person name="Han X."/>
            <person name="Sun S."/>
            <person name="Hou Z."/>
            <person name="He W."/>
            <person name="Dai G."/>
            <person name="Sun C."/>
            <person name="Schmutz J."/>
            <person name="Leebens-Mack J.H."/>
            <person name="Li F.W."/>
            <person name="Wang L."/>
        </authorList>
    </citation>
    <scope>NUCLEOTIDE SEQUENCE [LARGE SCALE GENOMIC DNA]</scope>
    <source>
        <strain evidence="2">cv. PW_Plant_1</strain>
    </source>
</reference>
<proteinExistence type="predicted"/>
<evidence type="ECO:0000313" key="1">
    <source>
        <dbReference type="EMBL" id="KAJ7535309.1"/>
    </source>
</evidence>
<sequence length="743" mass="83431">MARSVGDIYSEPVGDRSAAADTESVHSDTSSNGSCNSNVQVVVRVRPPNQKEKEVGYRKCVAVDLSAQSISINLMPHPRTFKFDYVADEQVDQEHIFNMVGKPITDACLQGYHCCLIAYGQTGAGKTFTMEGPTAESEASVALMPEFQQKKGLIPRILDYIFQRMAAEKSKDMEFGVKCSYLQIYNEQVADLLDPESTNLTIHEDLKAGMYVEGLQEILVSTPEVTYGVFRKGSENRHVGMTAMNQESSRSHGVFTLVVESKHNVGGVMNRRISRFYLVDLAGSERQKHSETVGIRLKEAGSINKSLSALGNVIKALVDISEGKERHVPYRDSKLTFLLKDALGGNSKCTLIANVSPADKNSEETLSTLKFAQRAKLMRNLAVVNEDMFGNPAVMGEEIKKLKLEIAALRALTANAGSTILDYPILSAIQDDAGMPSDGSRVNRLVHIMAESRKQAVTAEQKAAAEKHELELKLETAQALSERLETCLQSQKMIIRLRENTIKRLEGSRPALDSGFEEMKEEIELLRKQIEHHPDAIKFKTELDLCKERLQEYEQKINDDDLQQQVFRLESLNQSLKNELHSVIEEKESLYGEISEIAKERNLLKAQLSTVEEQFAKLQEVAESFRQESKEAIQRRERTEGKLIEAIREQDEVWRKCNLAEAQATEIALDLAKQKTEAIKVSSALQEQKKMQEEMLLELQKANKQCDEAKSTTRELSTRLDEALNKNSKLQDRITELEAETQK</sequence>
<dbReference type="Proteomes" id="UP001162992">
    <property type="component" value="Chromosome 12"/>
</dbReference>
<gene>
    <name evidence="1" type="ORF">O6H91_12G027300</name>
</gene>
<protein>
    <submittedName>
        <fullName evidence="1">Uncharacterized protein</fullName>
    </submittedName>
</protein>